<evidence type="ECO:0000256" key="8">
    <source>
        <dbReference type="PIRSR" id="PIRSR637944-1"/>
    </source>
</evidence>
<name>A0A250XED1_9CHLO</name>
<keyword evidence="4" id="KW-0575">Peroxidase</keyword>
<feature type="domain" description="Thioredoxin" evidence="9">
    <location>
        <begin position="32"/>
        <end position="185"/>
    </location>
</feature>
<dbReference type="OrthoDB" id="1882547at2759"/>
<keyword evidence="11" id="KW-1185">Reference proteome</keyword>
<dbReference type="GO" id="GO:0034599">
    <property type="term" value="P:cellular response to oxidative stress"/>
    <property type="evidence" value="ECO:0007669"/>
    <property type="project" value="InterPro"/>
</dbReference>
<dbReference type="InterPro" id="IPR037944">
    <property type="entry name" value="PRX5-like"/>
</dbReference>
<dbReference type="STRING" id="1157962.A0A250XED1"/>
<evidence type="ECO:0000256" key="4">
    <source>
        <dbReference type="ARBA" id="ARBA00022559"/>
    </source>
</evidence>
<dbReference type="InterPro" id="IPR036249">
    <property type="entry name" value="Thioredoxin-like_sf"/>
</dbReference>
<comment type="catalytic activity">
    <reaction evidence="1">
        <text>[glutaredoxin]-dithiol + a hydroperoxide = [glutaredoxin]-disulfide + an alcohol + H2O</text>
        <dbReference type="Rhea" id="RHEA:62624"/>
        <dbReference type="Rhea" id="RHEA-COMP:10729"/>
        <dbReference type="Rhea" id="RHEA-COMP:10730"/>
        <dbReference type="ChEBI" id="CHEBI:15377"/>
        <dbReference type="ChEBI" id="CHEBI:29950"/>
        <dbReference type="ChEBI" id="CHEBI:30879"/>
        <dbReference type="ChEBI" id="CHEBI:35924"/>
        <dbReference type="ChEBI" id="CHEBI:50058"/>
        <dbReference type="EC" id="1.11.1.25"/>
    </reaction>
</comment>
<dbReference type="SUPFAM" id="SSF52833">
    <property type="entry name" value="Thioredoxin-like"/>
    <property type="match status" value="1"/>
</dbReference>
<dbReference type="GO" id="GO:0045454">
    <property type="term" value="P:cell redox homeostasis"/>
    <property type="evidence" value="ECO:0007669"/>
    <property type="project" value="TreeGrafter"/>
</dbReference>
<dbReference type="Proteomes" id="UP000232323">
    <property type="component" value="Unassembled WGS sequence"/>
</dbReference>
<evidence type="ECO:0000259" key="9">
    <source>
        <dbReference type="PROSITE" id="PS51352"/>
    </source>
</evidence>
<evidence type="ECO:0000256" key="3">
    <source>
        <dbReference type="ARBA" id="ARBA00013016"/>
    </source>
</evidence>
<evidence type="ECO:0000256" key="6">
    <source>
        <dbReference type="ARBA" id="ARBA00023002"/>
    </source>
</evidence>
<feature type="active site" description="Cysteine sulfenic acid (-SOH) intermediate" evidence="8">
    <location>
        <position position="100"/>
    </location>
</feature>
<evidence type="ECO:0000256" key="7">
    <source>
        <dbReference type="ARBA" id="ARBA00031688"/>
    </source>
</evidence>
<dbReference type="Gene3D" id="3.40.30.10">
    <property type="entry name" value="Glutaredoxin"/>
    <property type="match status" value="1"/>
</dbReference>
<evidence type="ECO:0000256" key="2">
    <source>
        <dbReference type="ARBA" id="ARBA00010505"/>
    </source>
</evidence>
<dbReference type="PANTHER" id="PTHR10430">
    <property type="entry name" value="PEROXIREDOXIN"/>
    <property type="match status" value="1"/>
</dbReference>
<gene>
    <name evidence="10" type="ORF">CEUSTIGMA_g8694.t1</name>
</gene>
<dbReference type="Pfam" id="PF08534">
    <property type="entry name" value="Redoxin"/>
    <property type="match status" value="1"/>
</dbReference>
<dbReference type="GO" id="GO:0042744">
    <property type="term" value="P:hydrogen peroxide catabolic process"/>
    <property type="evidence" value="ECO:0007669"/>
    <property type="project" value="TreeGrafter"/>
</dbReference>
<dbReference type="PROSITE" id="PS51352">
    <property type="entry name" value="THIOREDOXIN_2"/>
    <property type="match status" value="1"/>
</dbReference>
<dbReference type="EC" id="1.11.1.25" evidence="3"/>
<accession>A0A250XED1</accession>
<comment type="caution">
    <text evidence="10">The sequence shown here is derived from an EMBL/GenBank/DDBJ whole genome shotgun (WGS) entry which is preliminary data.</text>
</comment>
<reference evidence="10 11" key="1">
    <citation type="submission" date="2017-08" db="EMBL/GenBank/DDBJ databases">
        <title>Acidophilic green algal genome provides insights into adaptation to an acidic environment.</title>
        <authorList>
            <person name="Hirooka S."/>
            <person name="Hirose Y."/>
            <person name="Kanesaki Y."/>
            <person name="Higuchi S."/>
            <person name="Fujiwara T."/>
            <person name="Onuma R."/>
            <person name="Era A."/>
            <person name="Ohbayashi R."/>
            <person name="Uzuka A."/>
            <person name="Nozaki H."/>
            <person name="Yoshikawa H."/>
            <person name="Miyagishima S.Y."/>
        </authorList>
    </citation>
    <scope>NUCLEOTIDE SEQUENCE [LARGE SCALE GENOMIC DNA]</scope>
    <source>
        <strain evidence="10 11">NIES-2499</strain>
    </source>
</reference>
<proteinExistence type="inferred from homology"/>
<evidence type="ECO:0000256" key="5">
    <source>
        <dbReference type="ARBA" id="ARBA00022862"/>
    </source>
</evidence>
<dbReference type="InterPro" id="IPR013740">
    <property type="entry name" value="Redoxin"/>
</dbReference>
<keyword evidence="5" id="KW-0049">Antioxidant</keyword>
<dbReference type="AlphaFoldDB" id="A0A250XED1"/>
<dbReference type="EMBL" id="BEGY01000063">
    <property type="protein sequence ID" value="GAX81262.1"/>
    <property type="molecule type" value="Genomic_DNA"/>
</dbReference>
<dbReference type="PANTHER" id="PTHR10430:SF16">
    <property type="entry name" value="PEROXIREDOXIN-5, MITOCHONDRIAL"/>
    <property type="match status" value="1"/>
</dbReference>
<evidence type="ECO:0000256" key="1">
    <source>
        <dbReference type="ARBA" id="ARBA00001711"/>
    </source>
</evidence>
<keyword evidence="6" id="KW-0560">Oxidoreductase</keyword>
<evidence type="ECO:0000313" key="10">
    <source>
        <dbReference type="EMBL" id="GAX81262.1"/>
    </source>
</evidence>
<comment type="similarity">
    <text evidence="2">Belongs to the peroxiredoxin family. Prx5 subfamily.</text>
</comment>
<dbReference type="GO" id="GO:0005737">
    <property type="term" value="C:cytoplasm"/>
    <property type="evidence" value="ECO:0007669"/>
    <property type="project" value="TreeGrafter"/>
</dbReference>
<organism evidence="10 11">
    <name type="scientific">Chlamydomonas eustigma</name>
    <dbReference type="NCBI Taxonomy" id="1157962"/>
    <lineage>
        <taxon>Eukaryota</taxon>
        <taxon>Viridiplantae</taxon>
        <taxon>Chlorophyta</taxon>
        <taxon>core chlorophytes</taxon>
        <taxon>Chlorophyceae</taxon>
        <taxon>CS clade</taxon>
        <taxon>Chlamydomonadales</taxon>
        <taxon>Chlamydomonadaceae</taxon>
        <taxon>Chlamydomonas</taxon>
    </lineage>
</organism>
<dbReference type="InterPro" id="IPR013766">
    <property type="entry name" value="Thioredoxin_domain"/>
</dbReference>
<sequence>MQRSQQLLKALTSAFRCNEFNRLLSTTPSSINRPGGDVPAGHLNSDLNPSVCNIGLGRRRDLTLRQDLCLYNVEGRKTSLADALKGKRVILVGFPGGPVCTEKHLPSYQKLGEELKAHGVEKVLAVTVDTPEAVQALATKVAQQNSNVELLADKNGGLIRLLGVEIGSPDSSSEPRCQRFAAIVEDGILLKLRVEQSPRELQVSDAGSMLNLWKCVYPVATKKS</sequence>
<dbReference type="GO" id="GO:0008379">
    <property type="term" value="F:thioredoxin peroxidase activity"/>
    <property type="evidence" value="ECO:0007669"/>
    <property type="project" value="InterPro"/>
</dbReference>
<evidence type="ECO:0000313" key="11">
    <source>
        <dbReference type="Proteomes" id="UP000232323"/>
    </source>
</evidence>
<protein>
    <recommendedName>
        <fullName evidence="3">glutaredoxin-dependent peroxiredoxin</fullName>
        <ecNumber evidence="3">1.11.1.25</ecNumber>
    </recommendedName>
    <alternativeName>
        <fullName evidence="7">Glutaredoxin-dependent peroxiredoxin</fullName>
    </alternativeName>
</protein>